<keyword evidence="2" id="KW-1133">Transmembrane helix</keyword>
<feature type="compositionally biased region" description="Low complexity" evidence="1">
    <location>
        <begin position="242"/>
        <end position="253"/>
    </location>
</feature>
<feature type="transmembrane region" description="Helical" evidence="2">
    <location>
        <begin position="343"/>
        <end position="365"/>
    </location>
</feature>
<organism evidence="3 4">
    <name type="scientific">[Torrubiella] hemipterigena</name>
    <dbReference type="NCBI Taxonomy" id="1531966"/>
    <lineage>
        <taxon>Eukaryota</taxon>
        <taxon>Fungi</taxon>
        <taxon>Dikarya</taxon>
        <taxon>Ascomycota</taxon>
        <taxon>Pezizomycotina</taxon>
        <taxon>Sordariomycetes</taxon>
        <taxon>Hypocreomycetidae</taxon>
        <taxon>Hypocreales</taxon>
        <taxon>Clavicipitaceae</taxon>
        <taxon>Clavicipitaceae incertae sedis</taxon>
        <taxon>'Torrubiella' clade</taxon>
    </lineage>
</organism>
<feature type="transmembrane region" description="Helical" evidence="2">
    <location>
        <begin position="106"/>
        <end position="128"/>
    </location>
</feature>
<feature type="transmembrane region" description="Helical" evidence="2">
    <location>
        <begin position="68"/>
        <end position="85"/>
    </location>
</feature>
<reference evidence="3 4" key="1">
    <citation type="journal article" date="2015" name="Genome Announc.">
        <title>Draft Genome Sequence and Gene Annotation of the Entomopathogenic Fungus Verticillium hemipterigenum.</title>
        <authorList>
            <person name="Horn F."/>
            <person name="Habel A."/>
            <person name="Scharf D.H."/>
            <person name="Dworschak J."/>
            <person name="Brakhage A.A."/>
            <person name="Guthke R."/>
            <person name="Hertweck C."/>
            <person name="Linde J."/>
        </authorList>
    </citation>
    <scope>NUCLEOTIDE SEQUENCE [LARGE SCALE GENOMIC DNA]</scope>
</reference>
<name>A0A0A1TF17_9HYPO</name>
<dbReference type="AlphaFoldDB" id="A0A0A1TF17"/>
<feature type="transmembrane region" description="Helical" evidence="2">
    <location>
        <begin position="37"/>
        <end position="56"/>
    </location>
</feature>
<sequence length="431" mass="47853">MLVDFWGIFKSIRGTTWSVSPGPYTQARWYGKVMLPLLKVFALLRTIFCVIAAALASGDIMPGPDLSAVIGLAAILVFFGALDWIPYRKYVWYREPNLMRQWSVPFFTGLGLVLSIALLGKAASAPVFEYDFLPSSGKGTVAVAALNFVCSLIATVACNGTLWYYIYRKPASLSFTHYGPRCSKTSTATSTTAVDTDGPCARLFAQQSQAPAYSYSIKRKAVPNSTGVNTPAVASTQANDNTPTTPSSTTSATGAHYHPSHNYWAGHAYKFLILYMWPFFLLYSFIHLVIQAVRVSRCKGSEDTPCENGYALHIIYPLLWPIQIAATCFCIHKRVDFTKHLWGPFSVSALVVFSWILIIVLWFADLGVSAEGSPLFETWQQLNDWGTFNGLVIALWMVVLGGILLLSGNDLQRMKKYRRLLGERKYNETYG</sequence>
<keyword evidence="4" id="KW-1185">Reference proteome</keyword>
<proteinExistence type="predicted"/>
<accession>A0A0A1TF17</accession>
<dbReference type="Proteomes" id="UP000039046">
    <property type="component" value="Unassembled WGS sequence"/>
</dbReference>
<keyword evidence="2" id="KW-0812">Transmembrane</keyword>
<feature type="transmembrane region" description="Helical" evidence="2">
    <location>
        <begin position="385"/>
        <end position="406"/>
    </location>
</feature>
<feature type="compositionally biased region" description="Polar residues" evidence="1">
    <location>
        <begin position="228"/>
        <end position="241"/>
    </location>
</feature>
<feature type="transmembrane region" description="Helical" evidence="2">
    <location>
        <begin position="310"/>
        <end position="331"/>
    </location>
</feature>
<feature type="transmembrane region" description="Helical" evidence="2">
    <location>
        <begin position="271"/>
        <end position="290"/>
    </location>
</feature>
<evidence type="ECO:0000313" key="4">
    <source>
        <dbReference type="Proteomes" id="UP000039046"/>
    </source>
</evidence>
<protein>
    <submittedName>
        <fullName evidence="3">Uncharacterized protein</fullName>
    </submittedName>
</protein>
<dbReference type="HOGENOM" id="CLU_636446_0_0_1"/>
<evidence type="ECO:0000256" key="1">
    <source>
        <dbReference type="SAM" id="MobiDB-lite"/>
    </source>
</evidence>
<feature type="region of interest" description="Disordered" evidence="1">
    <location>
        <begin position="228"/>
        <end position="253"/>
    </location>
</feature>
<dbReference type="EMBL" id="CDHN01000002">
    <property type="protein sequence ID" value="CEJ88291.1"/>
    <property type="molecule type" value="Genomic_DNA"/>
</dbReference>
<evidence type="ECO:0000313" key="3">
    <source>
        <dbReference type="EMBL" id="CEJ88291.1"/>
    </source>
</evidence>
<keyword evidence="2" id="KW-0472">Membrane</keyword>
<gene>
    <name evidence="3" type="ORF">VHEMI04674</name>
</gene>
<evidence type="ECO:0000256" key="2">
    <source>
        <dbReference type="SAM" id="Phobius"/>
    </source>
</evidence>
<feature type="transmembrane region" description="Helical" evidence="2">
    <location>
        <begin position="140"/>
        <end position="166"/>
    </location>
</feature>